<keyword evidence="3 10" id="KW-0812">Transmembrane</keyword>
<accession>A0ABQ0KV75</accession>
<evidence type="ECO:0000256" key="5">
    <source>
        <dbReference type="ARBA" id="ARBA00022968"/>
    </source>
</evidence>
<sequence>MHSIYARVNNISAFLSSCLMTLLAAIAISSLLVTYFEAPLEGGSITVNSIKVKHGKGRQYRFEHAFVDFEIDSDLSPLFNWNTKQLFLYLDAEYTNDKGVKNAVVIWDRIVRRKEDANIRLKSRQKYLFKDITGFKDASAVYTLRYNVMPWVGALTYGTAGSTNTSVPFPPLISNA</sequence>
<keyword evidence="7 9" id="KW-0472">Membrane</keyword>
<dbReference type="PIRSF" id="PIRSF016089">
    <property type="entry name" value="SPC22"/>
    <property type="match status" value="1"/>
</dbReference>
<comment type="similarity">
    <text evidence="2 9">Belongs to the SPCS3 family.</text>
</comment>
<evidence type="ECO:0000256" key="10">
    <source>
        <dbReference type="SAM" id="Phobius"/>
    </source>
</evidence>
<evidence type="ECO:0000256" key="4">
    <source>
        <dbReference type="ARBA" id="ARBA00022824"/>
    </source>
</evidence>
<dbReference type="EMBL" id="DF838332">
    <property type="protein sequence ID" value="GAT42846.1"/>
    <property type="molecule type" value="Genomic_DNA"/>
</dbReference>
<evidence type="ECO:0000313" key="11">
    <source>
        <dbReference type="EMBL" id="GAT42846.1"/>
    </source>
</evidence>
<keyword evidence="12" id="KW-1185">Reference proteome</keyword>
<dbReference type="Proteomes" id="UP000815677">
    <property type="component" value="Unassembled WGS sequence"/>
</dbReference>
<evidence type="ECO:0000313" key="12">
    <source>
        <dbReference type="Proteomes" id="UP000815677"/>
    </source>
</evidence>
<organism evidence="11 12">
    <name type="scientific">Mycena chlorophos</name>
    <name type="common">Agaric fungus</name>
    <name type="synonym">Agaricus chlorophos</name>
    <dbReference type="NCBI Taxonomy" id="658473"/>
    <lineage>
        <taxon>Eukaryota</taxon>
        <taxon>Fungi</taxon>
        <taxon>Dikarya</taxon>
        <taxon>Basidiomycota</taxon>
        <taxon>Agaricomycotina</taxon>
        <taxon>Agaricomycetes</taxon>
        <taxon>Agaricomycetidae</taxon>
        <taxon>Agaricales</taxon>
        <taxon>Marasmiineae</taxon>
        <taxon>Mycenaceae</taxon>
        <taxon>Mycena</taxon>
    </lineage>
</organism>
<keyword evidence="5" id="KW-0735">Signal-anchor</keyword>
<name>A0ABQ0KV75_MYCCL</name>
<feature type="transmembrane region" description="Helical" evidence="10">
    <location>
        <begin position="12"/>
        <end position="36"/>
    </location>
</feature>
<proteinExistence type="inferred from homology"/>
<protein>
    <recommendedName>
        <fullName evidence="9">Signal peptidase subunit 3</fullName>
    </recommendedName>
</protein>
<evidence type="ECO:0000256" key="2">
    <source>
        <dbReference type="ARBA" id="ARBA00009289"/>
    </source>
</evidence>
<comment type="function">
    <text evidence="8">Essential component of the signal peptidase complex (SPC) which catalyzes the cleavage of N-terminal signal sequences from nascent proteins as they are translocated into the lumen of the endoplasmic reticulum. Essential for the SPC catalytic activity, possibly by stabilizing and positioning the active center of the complex close to the lumenal surface. Essential for viability.</text>
</comment>
<gene>
    <name evidence="11" type="ORF">MCHLO_00543</name>
</gene>
<dbReference type="PANTHER" id="PTHR12804:SF0">
    <property type="entry name" value="SIGNAL PEPTIDASE COMPLEX SUBUNIT 3"/>
    <property type="match status" value="1"/>
</dbReference>
<dbReference type="InterPro" id="IPR007653">
    <property type="entry name" value="SPC3"/>
</dbReference>
<reference evidence="11" key="1">
    <citation type="submission" date="2014-09" db="EMBL/GenBank/DDBJ databases">
        <title>Genome sequence of the luminous mushroom Mycena chlorophos for searching fungal bioluminescence genes.</title>
        <authorList>
            <person name="Tanaka Y."/>
            <person name="Kasuga D."/>
            <person name="Oba Y."/>
            <person name="Hase S."/>
            <person name="Sato K."/>
            <person name="Oba Y."/>
            <person name="Sakakibara Y."/>
        </authorList>
    </citation>
    <scope>NUCLEOTIDE SEQUENCE</scope>
</reference>
<evidence type="ECO:0000256" key="8">
    <source>
        <dbReference type="ARBA" id="ARBA00045670"/>
    </source>
</evidence>
<evidence type="ECO:0000256" key="3">
    <source>
        <dbReference type="ARBA" id="ARBA00022692"/>
    </source>
</evidence>
<keyword evidence="6 10" id="KW-1133">Transmembrane helix</keyword>
<dbReference type="PANTHER" id="PTHR12804">
    <property type="entry name" value="MICROSOMAL SIGNAL PEPTIDASE 23 KD SUBUNIT SPC22/23"/>
    <property type="match status" value="1"/>
</dbReference>
<evidence type="ECO:0000256" key="1">
    <source>
        <dbReference type="ARBA" id="ARBA00004648"/>
    </source>
</evidence>
<comment type="subcellular location">
    <subcellularLocation>
        <location evidence="1">Endoplasmic reticulum membrane</location>
        <topology evidence="1">Single-pass type II membrane protein</topology>
    </subcellularLocation>
</comment>
<keyword evidence="4 9" id="KW-0256">Endoplasmic reticulum</keyword>
<evidence type="ECO:0000256" key="6">
    <source>
        <dbReference type="ARBA" id="ARBA00022989"/>
    </source>
</evidence>
<evidence type="ECO:0000256" key="7">
    <source>
        <dbReference type="ARBA" id="ARBA00023136"/>
    </source>
</evidence>
<dbReference type="PROSITE" id="PS51257">
    <property type="entry name" value="PROKAR_LIPOPROTEIN"/>
    <property type="match status" value="1"/>
</dbReference>
<evidence type="ECO:0000256" key="9">
    <source>
        <dbReference type="PIRNR" id="PIRNR016089"/>
    </source>
</evidence>
<dbReference type="Pfam" id="PF04573">
    <property type="entry name" value="SPC22"/>
    <property type="match status" value="1"/>
</dbReference>